<dbReference type="Proteomes" id="UP000234857">
    <property type="component" value="Unassembled WGS sequence"/>
</dbReference>
<evidence type="ECO:0000256" key="5">
    <source>
        <dbReference type="ARBA" id="ARBA00022679"/>
    </source>
</evidence>
<dbReference type="Gene3D" id="3.30.1360.10">
    <property type="entry name" value="RNA polymerase, RBP11-like subunit"/>
    <property type="match status" value="1"/>
</dbReference>
<comment type="domain">
    <text evidence="11">The N-terminal domain is essential for RNAP assembly and basal transcription, whereas the C-terminal domain is involved in interaction with transcriptional regulators and with upstream promoter elements.</text>
</comment>
<dbReference type="NCBIfam" id="TIGR02027">
    <property type="entry name" value="rpoA"/>
    <property type="match status" value="1"/>
</dbReference>
<dbReference type="InterPro" id="IPR036603">
    <property type="entry name" value="RBP11-like"/>
</dbReference>
<comment type="subunit">
    <text evidence="11">Homodimer. The RNAP catalytic core consists of 2 alpha, 1 beta, 1 beta' and 1 omega subunit. When a sigma factor is associated with the core the holoenzyme is formed, which can initiate transcription.</text>
</comment>
<accession>A0A2N5ZJE0</accession>
<dbReference type="SMART" id="SM00662">
    <property type="entry name" value="RPOLD"/>
    <property type="match status" value="1"/>
</dbReference>
<evidence type="ECO:0000313" key="13">
    <source>
        <dbReference type="EMBL" id="PLX18818.1"/>
    </source>
</evidence>
<feature type="region of interest" description="Alpha N-terminal domain (alpha-NTD)" evidence="11">
    <location>
        <begin position="1"/>
        <end position="227"/>
    </location>
</feature>
<dbReference type="Gene3D" id="2.170.120.12">
    <property type="entry name" value="DNA-directed RNA polymerase, insert domain"/>
    <property type="match status" value="1"/>
</dbReference>
<dbReference type="Pfam" id="PF03118">
    <property type="entry name" value="RNA_pol_A_CTD"/>
    <property type="match status" value="1"/>
</dbReference>
<dbReference type="SUPFAM" id="SSF56553">
    <property type="entry name" value="Insert subdomain of RNA polymerase alpha subunit"/>
    <property type="match status" value="1"/>
</dbReference>
<dbReference type="GO" id="GO:0003899">
    <property type="term" value="F:DNA-directed RNA polymerase activity"/>
    <property type="evidence" value="ECO:0007669"/>
    <property type="project" value="UniProtKB-UniRule"/>
</dbReference>
<evidence type="ECO:0000256" key="7">
    <source>
        <dbReference type="ARBA" id="ARBA00023163"/>
    </source>
</evidence>
<evidence type="ECO:0000256" key="10">
    <source>
        <dbReference type="ARBA" id="ARBA00048552"/>
    </source>
</evidence>
<sequence>MNYFGKITFVKDENRSTKDFGRFVIEPVANGSGRIFGNALRRMLMFTVPGCAILKVKFDDALHEFSSIPEVVEDVQEIIMNLRKVVFSMKEDTLIARIEKGGPCKVYAKDIKKVNTLEIANPDQYIFTINEGGQLYCEIEIHQGQGYVTVEENQVHKENIGEIIMDTHYSPIRKASFKTEEFKDKEDEVYERLIFDIIGDGSVEIDWAMKEAMTTLSEYTQAFTNLVEYVEEIEEEVDEVASIDKTALPISELNLSVRSRNCLKYVDVKVVGDLTKYSAQELMEIKNFGKKSLVEIRQKLAELGLALKGEGIVDENYDAMQEESTEE</sequence>
<name>A0A2N5ZJE0_MUIH1</name>
<comment type="similarity">
    <text evidence="1 11">Belongs to the RNA polymerase alpha chain family.</text>
</comment>
<dbReference type="NCBIfam" id="NF003519">
    <property type="entry name" value="PRK05182.2-5"/>
    <property type="match status" value="1"/>
</dbReference>
<evidence type="ECO:0000256" key="11">
    <source>
        <dbReference type="HAMAP-Rule" id="MF_00059"/>
    </source>
</evidence>
<evidence type="ECO:0000256" key="2">
    <source>
        <dbReference type="ARBA" id="ARBA00012418"/>
    </source>
</evidence>
<feature type="domain" description="DNA-directed RNA polymerase RpoA/D/Rpb3-type" evidence="12">
    <location>
        <begin position="20"/>
        <end position="226"/>
    </location>
</feature>
<dbReference type="InterPro" id="IPR011260">
    <property type="entry name" value="RNAP_asu_C"/>
</dbReference>
<evidence type="ECO:0000313" key="14">
    <source>
        <dbReference type="Proteomes" id="UP000234857"/>
    </source>
</evidence>
<dbReference type="Pfam" id="PF01193">
    <property type="entry name" value="RNA_pol_L"/>
    <property type="match status" value="1"/>
</dbReference>
<keyword evidence="7 11" id="KW-0804">Transcription</keyword>
<comment type="function">
    <text evidence="11">DNA-dependent RNA polymerase catalyzes the transcription of DNA into RNA using the four ribonucleoside triphosphates as substrates.</text>
</comment>
<evidence type="ECO:0000259" key="12">
    <source>
        <dbReference type="SMART" id="SM00662"/>
    </source>
</evidence>
<evidence type="ECO:0000256" key="3">
    <source>
        <dbReference type="ARBA" id="ARBA00015972"/>
    </source>
</evidence>
<protein>
    <recommendedName>
        <fullName evidence="3 11">DNA-directed RNA polymerase subunit alpha</fullName>
        <shortName evidence="11">RNAP subunit alpha</shortName>
        <ecNumber evidence="2 11">2.7.7.6</ecNumber>
    </recommendedName>
    <alternativeName>
        <fullName evidence="9 11">RNA polymerase subunit alpha</fullName>
    </alternativeName>
    <alternativeName>
        <fullName evidence="8 11">Transcriptase subunit alpha</fullName>
    </alternativeName>
</protein>
<evidence type="ECO:0000256" key="1">
    <source>
        <dbReference type="ARBA" id="ARBA00007123"/>
    </source>
</evidence>
<keyword evidence="6 11" id="KW-0548">Nucleotidyltransferase</keyword>
<evidence type="ECO:0000256" key="6">
    <source>
        <dbReference type="ARBA" id="ARBA00022695"/>
    </source>
</evidence>
<dbReference type="Gene3D" id="1.10.150.20">
    <property type="entry name" value="5' to 3' exonuclease, C-terminal subdomain"/>
    <property type="match status" value="1"/>
</dbReference>
<dbReference type="GO" id="GO:0000428">
    <property type="term" value="C:DNA-directed RNA polymerase complex"/>
    <property type="evidence" value="ECO:0007669"/>
    <property type="project" value="UniProtKB-KW"/>
</dbReference>
<dbReference type="GO" id="GO:0046983">
    <property type="term" value="F:protein dimerization activity"/>
    <property type="evidence" value="ECO:0007669"/>
    <property type="project" value="InterPro"/>
</dbReference>
<dbReference type="InterPro" id="IPR011263">
    <property type="entry name" value="DNA-dir_RNA_pol_RpoA/D/Rpb3"/>
</dbReference>
<feature type="region of interest" description="Alpha C-terminal domain (alpha-CTD)" evidence="11">
    <location>
        <begin position="243"/>
        <end position="327"/>
    </location>
</feature>
<dbReference type="GO" id="GO:0005737">
    <property type="term" value="C:cytoplasm"/>
    <property type="evidence" value="ECO:0007669"/>
    <property type="project" value="UniProtKB-ARBA"/>
</dbReference>
<dbReference type="FunFam" id="2.170.120.12:FF:000001">
    <property type="entry name" value="DNA-directed RNA polymerase subunit alpha"/>
    <property type="match status" value="1"/>
</dbReference>
<dbReference type="Pfam" id="PF01000">
    <property type="entry name" value="RNA_pol_A_bac"/>
    <property type="match status" value="1"/>
</dbReference>
<dbReference type="InterPro" id="IPR011262">
    <property type="entry name" value="DNA-dir_RNA_pol_insert"/>
</dbReference>
<evidence type="ECO:0000256" key="4">
    <source>
        <dbReference type="ARBA" id="ARBA00022478"/>
    </source>
</evidence>
<dbReference type="EMBL" id="PKTG01000050">
    <property type="protein sequence ID" value="PLX18818.1"/>
    <property type="molecule type" value="Genomic_DNA"/>
</dbReference>
<dbReference type="InterPro" id="IPR011773">
    <property type="entry name" value="DNA-dir_RpoA"/>
</dbReference>
<dbReference type="SUPFAM" id="SSF55257">
    <property type="entry name" value="RBP11-like subunits of RNA polymerase"/>
    <property type="match status" value="1"/>
</dbReference>
<keyword evidence="4 11" id="KW-0240">DNA-directed RNA polymerase</keyword>
<dbReference type="EC" id="2.7.7.6" evidence="2 11"/>
<gene>
    <name evidence="11" type="primary">rpoA</name>
    <name evidence="13" type="ORF">C0601_03740</name>
</gene>
<dbReference type="InterPro" id="IPR036643">
    <property type="entry name" value="RNApol_insert_sf"/>
</dbReference>
<evidence type="ECO:0000256" key="9">
    <source>
        <dbReference type="ARBA" id="ARBA00033070"/>
    </source>
</evidence>
<comment type="caution">
    <text evidence="13">The sequence shown here is derived from an EMBL/GenBank/DDBJ whole genome shotgun (WGS) entry which is preliminary data.</text>
</comment>
<dbReference type="GO" id="GO:0006351">
    <property type="term" value="P:DNA-templated transcription"/>
    <property type="evidence" value="ECO:0007669"/>
    <property type="project" value="UniProtKB-UniRule"/>
</dbReference>
<dbReference type="CDD" id="cd06928">
    <property type="entry name" value="RNAP_alpha_NTD"/>
    <property type="match status" value="1"/>
</dbReference>
<keyword evidence="5 11" id="KW-0808">Transferase</keyword>
<organism evidence="13 14">
    <name type="scientific">Muiribacterium halophilum</name>
    <dbReference type="NCBI Taxonomy" id="2053465"/>
    <lineage>
        <taxon>Bacteria</taxon>
        <taxon>Candidatus Muiribacteriota</taxon>
        <taxon>Candidatus Muiribacteriia</taxon>
        <taxon>Candidatus Muiribacteriales</taxon>
        <taxon>Candidatus Muiribacteriaceae</taxon>
        <taxon>Candidatus Muiribacterium</taxon>
    </lineage>
</organism>
<dbReference type="HAMAP" id="MF_00059">
    <property type="entry name" value="RNApol_bact_RpoA"/>
    <property type="match status" value="1"/>
</dbReference>
<dbReference type="AlphaFoldDB" id="A0A2N5ZJE0"/>
<dbReference type="GO" id="GO:0003677">
    <property type="term" value="F:DNA binding"/>
    <property type="evidence" value="ECO:0007669"/>
    <property type="project" value="UniProtKB-UniRule"/>
</dbReference>
<evidence type="ECO:0000256" key="8">
    <source>
        <dbReference type="ARBA" id="ARBA00032524"/>
    </source>
</evidence>
<proteinExistence type="inferred from homology"/>
<dbReference type="SUPFAM" id="SSF47789">
    <property type="entry name" value="C-terminal domain of RNA polymerase alpha subunit"/>
    <property type="match status" value="1"/>
</dbReference>
<reference evidence="13 14" key="1">
    <citation type="submission" date="2017-11" db="EMBL/GenBank/DDBJ databases">
        <title>Genome-resolved metagenomics identifies genetic mobility, metabolic interactions, and unexpected diversity in perchlorate-reducing communities.</title>
        <authorList>
            <person name="Barnum T.P."/>
            <person name="Figueroa I.A."/>
            <person name="Carlstrom C.I."/>
            <person name="Lucas L.N."/>
            <person name="Engelbrektson A.L."/>
            <person name="Coates J.D."/>
        </authorList>
    </citation>
    <scope>NUCLEOTIDE SEQUENCE [LARGE SCALE GENOMIC DNA]</scope>
    <source>
        <strain evidence="13">BM706</strain>
    </source>
</reference>
<comment type="catalytic activity">
    <reaction evidence="10 11">
        <text>RNA(n) + a ribonucleoside 5'-triphosphate = RNA(n+1) + diphosphate</text>
        <dbReference type="Rhea" id="RHEA:21248"/>
        <dbReference type="Rhea" id="RHEA-COMP:14527"/>
        <dbReference type="Rhea" id="RHEA-COMP:17342"/>
        <dbReference type="ChEBI" id="CHEBI:33019"/>
        <dbReference type="ChEBI" id="CHEBI:61557"/>
        <dbReference type="ChEBI" id="CHEBI:140395"/>
        <dbReference type="EC" id="2.7.7.6"/>
    </reaction>
</comment>